<organism evidence="13 14">
    <name type="scientific">Vigna unguiculata</name>
    <name type="common">Cowpea</name>
    <dbReference type="NCBI Taxonomy" id="3917"/>
    <lineage>
        <taxon>Eukaryota</taxon>
        <taxon>Viridiplantae</taxon>
        <taxon>Streptophyta</taxon>
        <taxon>Embryophyta</taxon>
        <taxon>Tracheophyta</taxon>
        <taxon>Spermatophyta</taxon>
        <taxon>Magnoliopsida</taxon>
        <taxon>eudicotyledons</taxon>
        <taxon>Gunneridae</taxon>
        <taxon>Pentapetalae</taxon>
        <taxon>rosids</taxon>
        <taxon>fabids</taxon>
        <taxon>Fabales</taxon>
        <taxon>Fabaceae</taxon>
        <taxon>Papilionoideae</taxon>
        <taxon>50 kb inversion clade</taxon>
        <taxon>NPAAA clade</taxon>
        <taxon>indigoferoid/millettioid clade</taxon>
        <taxon>Phaseoleae</taxon>
        <taxon>Vigna</taxon>
    </lineage>
</organism>
<name>A0A4D6NH81_VIGUN</name>
<feature type="transmembrane region" description="Helical" evidence="10">
    <location>
        <begin position="183"/>
        <end position="206"/>
    </location>
</feature>
<keyword evidence="14" id="KW-1185">Reference proteome</keyword>
<dbReference type="Pfam" id="PF00999">
    <property type="entry name" value="Na_H_Exchanger"/>
    <property type="match status" value="1"/>
</dbReference>
<dbReference type="GO" id="GO:0006813">
    <property type="term" value="P:potassium ion transport"/>
    <property type="evidence" value="ECO:0007669"/>
    <property type="project" value="UniProtKB-KW"/>
</dbReference>
<keyword evidence="2" id="KW-0813">Transport</keyword>
<evidence type="ECO:0000256" key="7">
    <source>
        <dbReference type="ARBA" id="ARBA00023065"/>
    </source>
</evidence>
<proteinExistence type="inferred from homology"/>
<keyword evidence="7" id="KW-0406">Ion transport</keyword>
<evidence type="ECO:0000256" key="2">
    <source>
        <dbReference type="ARBA" id="ARBA00022448"/>
    </source>
</evidence>
<evidence type="ECO:0000256" key="6">
    <source>
        <dbReference type="ARBA" id="ARBA00022989"/>
    </source>
</evidence>
<dbReference type="GO" id="GO:0015297">
    <property type="term" value="F:antiporter activity"/>
    <property type="evidence" value="ECO:0007669"/>
    <property type="project" value="InterPro"/>
</dbReference>
<keyword evidence="3" id="KW-0633">Potassium transport</keyword>
<dbReference type="Gene3D" id="1.20.1530.20">
    <property type="match status" value="1"/>
</dbReference>
<protein>
    <submittedName>
        <fullName evidence="13">Monovalent cation:H+ antiporter-2</fullName>
    </submittedName>
</protein>
<feature type="transmembrane region" description="Helical" evidence="10">
    <location>
        <begin position="430"/>
        <end position="450"/>
    </location>
</feature>
<feature type="transmembrane region" description="Helical" evidence="10">
    <location>
        <begin position="255"/>
        <end position="277"/>
    </location>
</feature>
<dbReference type="InterPro" id="IPR050794">
    <property type="entry name" value="CPA2_transporter"/>
</dbReference>
<feature type="transmembrane region" description="Helical" evidence="10">
    <location>
        <begin position="53"/>
        <end position="75"/>
    </location>
</feature>
<dbReference type="InterPro" id="IPR057291">
    <property type="entry name" value="CHX17_2nd"/>
</dbReference>
<dbReference type="GO" id="GO:0012505">
    <property type="term" value="C:endomembrane system"/>
    <property type="evidence" value="ECO:0007669"/>
    <property type="project" value="TreeGrafter"/>
</dbReference>
<accession>A0A4D6NH81</accession>
<evidence type="ECO:0000256" key="3">
    <source>
        <dbReference type="ARBA" id="ARBA00022538"/>
    </source>
</evidence>
<dbReference type="Proteomes" id="UP000501690">
    <property type="component" value="Linkage Group LG11"/>
</dbReference>
<feature type="transmembrane region" description="Helical" evidence="10">
    <location>
        <begin position="118"/>
        <end position="137"/>
    </location>
</feature>
<feature type="transmembrane region" description="Helical" evidence="10">
    <location>
        <begin position="369"/>
        <end position="393"/>
    </location>
</feature>
<evidence type="ECO:0000259" key="11">
    <source>
        <dbReference type="Pfam" id="PF00999"/>
    </source>
</evidence>
<comment type="subcellular location">
    <subcellularLocation>
        <location evidence="1">Membrane</location>
        <topology evidence="1">Multi-pass membrane protein</topology>
    </subcellularLocation>
</comment>
<feature type="domain" description="Cation/H(+) antiporter central" evidence="12">
    <location>
        <begin position="508"/>
        <end position="634"/>
    </location>
</feature>
<dbReference type="InterPro" id="IPR038770">
    <property type="entry name" value="Na+/solute_symporter_sf"/>
</dbReference>
<evidence type="ECO:0000256" key="5">
    <source>
        <dbReference type="ARBA" id="ARBA00022958"/>
    </source>
</evidence>
<reference evidence="13 14" key="1">
    <citation type="submission" date="2019-04" db="EMBL/GenBank/DDBJ databases">
        <title>An improved genome assembly and genetic linkage map for asparagus bean, Vigna unguiculata ssp. sesquipedialis.</title>
        <authorList>
            <person name="Xia Q."/>
            <person name="Zhang R."/>
            <person name="Dong Y."/>
        </authorList>
    </citation>
    <scope>NUCLEOTIDE SEQUENCE [LARGE SCALE GENOMIC DNA]</scope>
    <source>
        <tissue evidence="13">Leaf</tissue>
    </source>
</reference>
<feature type="transmembrane region" description="Helical" evidence="10">
    <location>
        <begin position="149"/>
        <end position="171"/>
    </location>
</feature>
<keyword evidence="6 10" id="KW-1133">Transmembrane helix</keyword>
<dbReference type="PANTHER" id="PTHR32468">
    <property type="entry name" value="CATION/H + ANTIPORTER"/>
    <property type="match status" value="1"/>
</dbReference>
<evidence type="ECO:0000256" key="8">
    <source>
        <dbReference type="ARBA" id="ARBA00023136"/>
    </source>
</evidence>
<dbReference type="GO" id="GO:0006885">
    <property type="term" value="P:regulation of pH"/>
    <property type="evidence" value="ECO:0007669"/>
    <property type="project" value="TreeGrafter"/>
</dbReference>
<dbReference type="EMBL" id="CP039355">
    <property type="protein sequence ID" value="QCE13036.1"/>
    <property type="molecule type" value="Genomic_DNA"/>
</dbReference>
<keyword evidence="5" id="KW-0630">Potassium</keyword>
<feature type="domain" description="Cation/H+ exchanger transmembrane" evidence="11">
    <location>
        <begin position="68"/>
        <end position="446"/>
    </location>
</feature>
<feature type="transmembrane region" description="Helical" evidence="10">
    <location>
        <begin position="289"/>
        <end position="306"/>
    </location>
</feature>
<dbReference type="GO" id="GO:1902600">
    <property type="term" value="P:proton transmembrane transport"/>
    <property type="evidence" value="ECO:0007669"/>
    <property type="project" value="InterPro"/>
</dbReference>
<gene>
    <name evidence="13" type="ORF">DEO72_LG11g28</name>
</gene>
<feature type="transmembrane region" description="Helical" evidence="10">
    <location>
        <begin position="337"/>
        <end position="357"/>
    </location>
</feature>
<evidence type="ECO:0000313" key="13">
    <source>
        <dbReference type="EMBL" id="QCE13036.1"/>
    </source>
</evidence>
<evidence type="ECO:0000256" key="10">
    <source>
        <dbReference type="SAM" id="Phobius"/>
    </source>
</evidence>
<dbReference type="PANTHER" id="PTHR32468:SF120">
    <property type="entry name" value="CATION_H+ EXCHANGER 3"/>
    <property type="match status" value="1"/>
</dbReference>
<evidence type="ECO:0000313" key="14">
    <source>
        <dbReference type="Proteomes" id="UP000501690"/>
    </source>
</evidence>
<dbReference type="GO" id="GO:0016020">
    <property type="term" value="C:membrane"/>
    <property type="evidence" value="ECO:0007669"/>
    <property type="project" value="UniProtKB-SubCell"/>
</dbReference>
<evidence type="ECO:0000259" key="12">
    <source>
        <dbReference type="Pfam" id="PF23256"/>
    </source>
</evidence>
<evidence type="ECO:0000256" key="1">
    <source>
        <dbReference type="ARBA" id="ARBA00004141"/>
    </source>
</evidence>
<evidence type="ECO:0000256" key="4">
    <source>
        <dbReference type="ARBA" id="ARBA00022692"/>
    </source>
</evidence>
<feature type="transmembrane region" description="Helical" evidence="10">
    <location>
        <begin position="405"/>
        <end position="424"/>
    </location>
</feature>
<feature type="transmembrane region" description="Helical" evidence="10">
    <location>
        <begin position="218"/>
        <end position="243"/>
    </location>
</feature>
<dbReference type="Pfam" id="PF23256">
    <property type="entry name" value="CHX17_2nd"/>
    <property type="match status" value="1"/>
</dbReference>
<dbReference type="AlphaFoldDB" id="A0A4D6NH81"/>
<feature type="transmembrane region" description="Helical" evidence="10">
    <location>
        <begin position="82"/>
        <end position="98"/>
    </location>
</feature>
<dbReference type="InterPro" id="IPR006153">
    <property type="entry name" value="Cation/H_exchanger_TM"/>
</dbReference>
<evidence type="ECO:0000256" key="9">
    <source>
        <dbReference type="ARBA" id="ARBA00038341"/>
    </source>
</evidence>
<sequence length="1214" mass="136757">MAINASETMFLSITQVDERRQKYEVCLDAPPHIVSDGLWRSSPQNTRTPMRSFLPLFELQVLLIFAITQICRLILMPFKVPLFISQMMAGLILQALFVGEPVGSYMRVLFPYGTHDTITTITSIGFVLFIFINGVQMDFSLITRMGKKAWTIAITGLVVPILTAVAFVSVLKYPLLEVVDRNYHSFLVALVSHTIISFAVIASLLNELQIQNSELGKLALSAALVSDILCTCATTIGTVFMFSEGHSSKEIITNLVGLFAMAVSVPLVCRPAMFWIVRHTPEGRPVKDGYLYVIIVLLFVLGWVSVKINQEFVLGAFILGLAVPEGPPLGSALVKKLNFFGTTFLLPIFITICMLKADFSSTYSSTSVFAVSLVIMLTHLVKIISCILPALFCNMPFRDALSLSLILNSKGVVEIGLYCFLYDYKIIDGLTYGIMILSIIVVACIVQWSVRFLYDPSRKYAGYQKRNIMSLRAWSELRILVCIHKPSHISSMIDMIDLCCPTAESPIIVDALHLIELVGRALPIFIPHRIQRQESGVQHRSYSDDVILAFDVYEHENPHVVTAYPCTAVSPPSLMYEDVCNLAFDKVASIIILPFHLRWSTDGEVESEEKSIRALNIRVLEKAPCSVGILVSRGSQRMREEESIRVGLIYVGGEDDEEALCIAKRAMMKRGMKLVVYHLVYEAEKEWDEREAMEEMKHNIRYQQIVAKEGSETAAFLSEVAKEHDFFIVGRRHGIESPQTQGLTNWSEFPELGVIGDFLASPDLESRASILVVQQQVALKPRKGWFLFSLRLCFLRLPNGDYNALNESAIVVLDFERKMAKEQPNDLRSRIAQIQKLYDVDRDFNPLELDTPSHCALHLENTLQHIVSDFPSFETEDAYINQLQEELRTVHLQSAQMADQIGLLTKIHNDDSAILLAKLEELDFSLHYIQSKDQKNISEATEGIDSPILRDDCSNLAAENLDKNLELFQLENKIDEMKLIVKSLQNLQFTVKFEVVEQIEDALTGLKVLAFDENCIRLSLQTYMPSSEGISYQLSVQEDAVDELNHELLIEVFEGTMKLKNVQVSPNDIYLSDIVDYAKSVSNFSLQWFIQKVQDRILQSTLRSLVIKDANKSRYSLEYLDKDETIVAHMAGGTDAYIKLSHGWPIFGSPLKLICIKGSDDLKRASLSFHCKVEKLVNSLDTHVRQNISSFVDAIEKILIEQLQLDLRVSDTSG</sequence>
<comment type="similarity">
    <text evidence="9">Belongs to the monovalent cation:proton antiporter 2 (CPA2) transporter (TC 2.A.37) family. CHX (TC 2.A.37.4) subfamily.</text>
</comment>
<keyword evidence="8 10" id="KW-0472">Membrane</keyword>
<keyword evidence="4 10" id="KW-0812">Transmembrane</keyword>